<evidence type="ECO:0000256" key="1">
    <source>
        <dbReference type="SAM" id="MobiDB-lite"/>
    </source>
</evidence>
<protein>
    <submittedName>
        <fullName evidence="2">Uncharacterized protein</fullName>
    </submittedName>
</protein>
<dbReference type="Proteomes" id="UP001567538">
    <property type="component" value="Unassembled WGS sequence"/>
</dbReference>
<comment type="caution">
    <text evidence="2">The sequence shown here is derived from an EMBL/GenBank/DDBJ whole genome shotgun (WGS) entry which is preliminary data.</text>
</comment>
<dbReference type="EMBL" id="JBEAFC010000003">
    <property type="protein sequence ID" value="KAL1563217.1"/>
    <property type="molecule type" value="Genomic_DNA"/>
</dbReference>
<name>A0ABD1I481_SALDI</name>
<organism evidence="2 3">
    <name type="scientific">Salvia divinorum</name>
    <name type="common">Maria pastora</name>
    <name type="synonym">Diviner's sage</name>
    <dbReference type="NCBI Taxonomy" id="28513"/>
    <lineage>
        <taxon>Eukaryota</taxon>
        <taxon>Viridiplantae</taxon>
        <taxon>Streptophyta</taxon>
        <taxon>Embryophyta</taxon>
        <taxon>Tracheophyta</taxon>
        <taxon>Spermatophyta</taxon>
        <taxon>Magnoliopsida</taxon>
        <taxon>eudicotyledons</taxon>
        <taxon>Gunneridae</taxon>
        <taxon>Pentapetalae</taxon>
        <taxon>asterids</taxon>
        <taxon>lamiids</taxon>
        <taxon>Lamiales</taxon>
        <taxon>Lamiaceae</taxon>
        <taxon>Nepetoideae</taxon>
        <taxon>Mentheae</taxon>
        <taxon>Salviinae</taxon>
        <taxon>Salvia</taxon>
        <taxon>Salvia subgen. Calosphace</taxon>
    </lineage>
</organism>
<feature type="region of interest" description="Disordered" evidence="1">
    <location>
        <begin position="1"/>
        <end position="88"/>
    </location>
</feature>
<sequence>MKVKKASSNVRVVAEMVETCPVKDATPRGKKKSQKLSDKKTMKSQPARGDAESIVSTLTNEIEDTIPNREPSKTNLLKQSKKKRKNVESISHFLMNPTTKKMHLKSVMILYLENNFQFLEELVRVMPLGTPKKGNSKHPIERKRKGS</sequence>
<accession>A0ABD1I481</accession>
<feature type="region of interest" description="Disordered" evidence="1">
    <location>
        <begin position="128"/>
        <end position="147"/>
    </location>
</feature>
<proteinExistence type="predicted"/>
<evidence type="ECO:0000313" key="2">
    <source>
        <dbReference type="EMBL" id="KAL1563217.1"/>
    </source>
</evidence>
<feature type="compositionally biased region" description="Basic residues" evidence="1">
    <location>
        <begin position="134"/>
        <end position="147"/>
    </location>
</feature>
<gene>
    <name evidence="2" type="ORF">AAHA92_05709</name>
</gene>
<feature type="compositionally biased region" description="Polar residues" evidence="1">
    <location>
        <begin position="1"/>
        <end position="10"/>
    </location>
</feature>
<evidence type="ECO:0000313" key="3">
    <source>
        <dbReference type="Proteomes" id="UP001567538"/>
    </source>
</evidence>
<keyword evidence="3" id="KW-1185">Reference proteome</keyword>
<dbReference type="AlphaFoldDB" id="A0ABD1I481"/>
<reference evidence="2 3" key="1">
    <citation type="submission" date="2024-06" db="EMBL/GenBank/DDBJ databases">
        <title>A chromosome level genome sequence of Diviner's sage (Salvia divinorum).</title>
        <authorList>
            <person name="Ford S.A."/>
            <person name="Ro D.-K."/>
            <person name="Ness R.W."/>
            <person name="Phillips M.A."/>
        </authorList>
    </citation>
    <scope>NUCLEOTIDE SEQUENCE [LARGE SCALE GENOMIC DNA]</scope>
    <source>
        <strain evidence="2">SAF-2024a</strain>
        <tissue evidence="2">Leaf</tissue>
    </source>
</reference>